<organism evidence="3 6">
    <name type="scientific">Syncephalastrum racemosum</name>
    <name type="common">Filamentous fungus</name>
    <dbReference type="NCBI Taxonomy" id="13706"/>
    <lineage>
        <taxon>Eukaryota</taxon>
        <taxon>Fungi</taxon>
        <taxon>Fungi incertae sedis</taxon>
        <taxon>Mucoromycota</taxon>
        <taxon>Mucoromycotina</taxon>
        <taxon>Mucoromycetes</taxon>
        <taxon>Mucorales</taxon>
        <taxon>Syncephalastraceae</taxon>
        <taxon>Syncephalastrum</taxon>
    </lineage>
</organism>
<protein>
    <submittedName>
        <fullName evidence="3">Uncharacterized protein</fullName>
    </submittedName>
</protein>
<dbReference type="Proteomes" id="UP000242180">
    <property type="component" value="Unassembled WGS sequence"/>
</dbReference>
<evidence type="ECO:0000313" key="5">
    <source>
        <dbReference type="EMBL" id="ORY98242.1"/>
    </source>
</evidence>
<keyword evidence="1" id="KW-0812">Transmembrane</keyword>
<gene>
    <name evidence="5" type="ORF">BCR43DRAFT_505033</name>
    <name evidence="2" type="ORF">BCR43DRAFT_519410</name>
    <name evidence="4" type="ORF">BCR43DRAFT_519417</name>
    <name evidence="3" type="ORF">BCR43DRAFT_539604</name>
</gene>
<accession>A0A1X2H0A0</accession>
<evidence type="ECO:0000313" key="6">
    <source>
        <dbReference type="Proteomes" id="UP000242180"/>
    </source>
</evidence>
<dbReference type="EMBL" id="MCGN01000017">
    <property type="protein sequence ID" value="ORY89239.1"/>
    <property type="molecule type" value="Genomic_DNA"/>
</dbReference>
<dbReference type="OrthoDB" id="2263377at2759"/>
<evidence type="ECO:0000256" key="1">
    <source>
        <dbReference type="SAM" id="Phobius"/>
    </source>
</evidence>
<comment type="caution">
    <text evidence="3">The sequence shown here is derived from an EMBL/GenBank/DDBJ whole genome shotgun (WGS) entry which is preliminary data.</text>
</comment>
<name>A0A1X2H0A0_SYNRA</name>
<dbReference type="AlphaFoldDB" id="A0A1X2H0A0"/>
<reference evidence="3 6" key="1">
    <citation type="submission" date="2016-07" db="EMBL/GenBank/DDBJ databases">
        <title>Pervasive Adenine N6-methylation of Active Genes in Fungi.</title>
        <authorList>
            <consortium name="DOE Joint Genome Institute"/>
            <person name="Mondo S.J."/>
            <person name="Dannebaum R.O."/>
            <person name="Kuo R.C."/>
            <person name="Labutti K."/>
            <person name="Haridas S."/>
            <person name="Kuo A."/>
            <person name="Salamov A."/>
            <person name="Ahrendt S.R."/>
            <person name="Lipzen A."/>
            <person name="Sullivan W."/>
            <person name="Andreopoulos W.B."/>
            <person name="Clum A."/>
            <person name="Lindquist E."/>
            <person name="Daum C."/>
            <person name="Ramamoorthy G.K."/>
            <person name="Gryganskyi A."/>
            <person name="Culley D."/>
            <person name="Magnuson J.K."/>
            <person name="James T.Y."/>
            <person name="O'Malley M.A."/>
            <person name="Stajich J.E."/>
            <person name="Spatafora J.W."/>
            <person name="Visel A."/>
            <person name="Grigoriev I.V."/>
        </authorList>
    </citation>
    <scope>NUCLEOTIDE SEQUENCE [LARGE SCALE GENOMIC DNA]</scope>
    <source>
        <strain evidence="3 6">NRRL 2496</strain>
    </source>
</reference>
<keyword evidence="1" id="KW-0472">Membrane</keyword>
<keyword evidence="6" id="KW-1185">Reference proteome</keyword>
<feature type="transmembrane region" description="Helical" evidence="1">
    <location>
        <begin position="21"/>
        <end position="37"/>
    </location>
</feature>
<keyword evidence="1" id="KW-1133">Transmembrane helix</keyword>
<evidence type="ECO:0000313" key="2">
    <source>
        <dbReference type="EMBL" id="ORY89234.1"/>
    </source>
</evidence>
<proteinExistence type="predicted"/>
<dbReference type="EMBL" id="MCGN01000004">
    <property type="protein sequence ID" value="ORY98242.1"/>
    <property type="molecule type" value="Genomic_DNA"/>
</dbReference>
<dbReference type="InParanoid" id="A0A1X2H0A0"/>
<sequence length="146" mass="16678">MEFLQPSIRLARKGNRRHIRVLSLSDIVFTVPTWWPSCFDRSPQELYYAKTATGFKNFLGLISYIDTLLVTLPLLLVLCLNRSISSLFFSRSGWHALHLQAHIWCGELDAFMSLEDDLPLARMREMCHAFSNAVRGVAKTDGLCVM</sequence>
<evidence type="ECO:0000313" key="3">
    <source>
        <dbReference type="EMBL" id="ORY89239.1"/>
    </source>
</evidence>
<evidence type="ECO:0000313" key="4">
    <source>
        <dbReference type="EMBL" id="ORY89243.1"/>
    </source>
</evidence>
<dbReference type="EMBL" id="MCGN01000017">
    <property type="protein sequence ID" value="ORY89243.1"/>
    <property type="molecule type" value="Genomic_DNA"/>
</dbReference>
<feature type="transmembrane region" description="Helical" evidence="1">
    <location>
        <begin position="57"/>
        <end position="81"/>
    </location>
</feature>
<dbReference type="EMBL" id="MCGN01000017">
    <property type="protein sequence ID" value="ORY89234.1"/>
    <property type="molecule type" value="Genomic_DNA"/>
</dbReference>